<keyword evidence="3" id="KW-0238">DNA-binding</keyword>
<dbReference type="Gene3D" id="3.40.190.10">
    <property type="entry name" value="Periplasmic binding protein-like II"/>
    <property type="match status" value="2"/>
</dbReference>
<dbReference type="PROSITE" id="PS50931">
    <property type="entry name" value="HTH_LYSR"/>
    <property type="match status" value="1"/>
</dbReference>
<dbReference type="Pfam" id="PF03466">
    <property type="entry name" value="LysR_substrate"/>
    <property type="match status" value="1"/>
</dbReference>
<evidence type="ECO:0000313" key="8">
    <source>
        <dbReference type="Proteomes" id="UP001074726"/>
    </source>
</evidence>
<accession>A0ABT4CBK0</accession>
<sequence length="304" mass="32189">MTLIPAVPRLQALAALEAAGSFSAAAAALGVSQSAVSQHVAALERQVGAALVDRGARPAQLTPAGHVLAEHARAVVARLDAAERDLLDVLGRQERRLRLGSVPTALASFVPGAVARLRAELPDVALTVVDDHVQGLLPRVRERELDLAVVFTSSSAPDQVSDLEVVPLFDDAYRVLVPTGHRLAKTDRSPSLRDLREESWVGGAGGSTWFRVVRDACRRQGFEPRVGVVSDDHVAVQALVAAGLGVAVVPGLAASARVRGVTARDLRGPGPVRQLAVALPASDYRTRATTRMTELLLRATRARR</sequence>
<evidence type="ECO:0000256" key="2">
    <source>
        <dbReference type="ARBA" id="ARBA00023015"/>
    </source>
</evidence>
<keyword evidence="8" id="KW-1185">Reference proteome</keyword>
<dbReference type="SUPFAM" id="SSF53850">
    <property type="entry name" value="Periplasmic binding protein-like II"/>
    <property type="match status" value="1"/>
</dbReference>
<dbReference type="InterPro" id="IPR036388">
    <property type="entry name" value="WH-like_DNA-bd_sf"/>
</dbReference>
<name>A0ABT4CBK0_9ACTN</name>
<dbReference type="InterPro" id="IPR005119">
    <property type="entry name" value="LysR_subst-bd"/>
</dbReference>
<evidence type="ECO:0000256" key="4">
    <source>
        <dbReference type="ARBA" id="ARBA00023163"/>
    </source>
</evidence>
<keyword evidence="2" id="KW-0805">Transcription regulation</keyword>
<dbReference type="InterPro" id="IPR050950">
    <property type="entry name" value="HTH-type_LysR_regulators"/>
</dbReference>
<protein>
    <submittedName>
        <fullName evidence="7">LysR substrate-binding domain-containing protein</fullName>
    </submittedName>
</protein>
<evidence type="ECO:0000256" key="1">
    <source>
        <dbReference type="ARBA" id="ARBA00009437"/>
    </source>
</evidence>
<dbReference type="SUPFAM" id="SSF46785">
    <property type="entry name" value="Winged helix' DNA-binding domain"/>
    <property type="match status" value="1"/>
</dbReference>
<comment type="caution">
    <text evidence="7">The sequence shown here is derived from an EMBL/GenBank/DDBJ whole genome shotgun (WGS) entry which is preliminary data.</text>
</comment>
<evidence type="ECO:0000256" key="3">
    <source>
        <dbReference type="ARBA" id="ARBA00023125"/>
    </source>
</evidence>
<comment type="similarity">
    <text evidence="1">Belongs to the LysR transcriptional regulatory family.</text>
</comment>
<keyword evidence="4" id="KW-0804">Transcription</keyword>
<dbReference type="Gene3D" id="1.10.10.10">
    <property type="entry name" value="Winged helix-like DNA-binding domain superfamily/Winged helix DNA-binding domain"/>
    <property type="match status" value="1"/>
</dbReference>
<dbReference type="RefSeq" id="WP_268110159.1">
    <property type="nucleotide sequence ID" value="NZ_JAPPUX010000001.1"/>
</dbReference>
<gene>
    <name evidence="7" type="ORF">NYO98_03610</name>
</gene>
<organism evidence="7 8">
    <name type="scientific">Nocardioides pini</name>
    <dbReference type="NCBI Taxonomy" id="2975053"/>
    <lineage>
        <taxon>Bacteria</taxon>
        <taxon>Bacillati</taxon>
        <taxon>Actinomycetota</taxon>
        <taxon>Actinomycetes</taxon>
        <taxon>Propionibacteriales</taxon>
        <taxon>Nocardioidaceae</taxon>
        <taxon>Nocardioides</taxon>
    </lineage>
</organism>
<evidence type="ECO:0000259" key="6">
    <source>
        <dbReference type="PROSITE" id="PS50931"/>
    </source>
</evidence>
<evidence type="ECO:0000313" key="7">
    <source>
        <dbReference type="EMBL" id="MCY4725354.1"/>
    </source>
</evidence>
<keyword evidence="5" id="KW-0732">Signal</keyword>
<dbReference type="PANTHER" id="PTHR30419">
    <property type="entry name" value="HTH-TYPE TRANSCRIPTIONAL REGULATOR YBHD"/>
    <property type="match status" value="1"/>
</dbReference>
<feature type="signal peptide" evidence="5">
    <location>
        <begin position="1"/>
        <end position="26"/>
    </location>
</feature>
<dbReference type="PRINTS" id="PR00039">
    <property type="entry name" value="HTHLYSR"/>
</dbReference>
<proteinExistence type="inferred from homology"/>
<feature type="chain" id="PRO_5046547409" evidence="5">
    <location>
        <begin position="27"/>
        <end position="304"/>
    </location>
</feature>
<dbReference type="Pfam" id="PF00126">
    <property type="entry name" value="HTH_1"/>
    <property type="match status" value="1"/>
</dbReference>
<reference evidence="7" key="1">
    <citation type="submission" date="2022-08" db="EMBL/GenBank/DDBJ databases">
        <title>Genome sequencing of Nocardioides sp. STR2.</title>
        <authorList>
            <person name="So Y."/>
        </authorList>
    </citation>
    <scope>NUCLEOTIDE SEQUENCE</scope>
    <source>
        <strain evidence="7">STR2</strain>
    </source>
</reference>
<evidence type="ECO:0000256" key="5">
    <source>
        <dbReference type="SAM" id="SignalP"/>
    </source>
</evidence>
<dbReference type="Proteomes" id="UP001074726">
    <property type="component" value="Unassembled WGS sequence"/>
</dbReference>
<dbReference type="InterPro" id="IPR036390">
    <property type="entry name" value="WH_DNA-bd_sf"/>
</dbReference>
<feature type="domain" description="HTH lysR-type" evidence="6">
    <location>
        <begin position="1"/>
        <end position="62"/>
    </location>
</feature>
<dbReference type="InterPro" id="IPR000847">
    <property type="entry name" value="LysR_HTH_N"/>
</dbReference>
<dbReference type="EMBL" id="JAPPUX010000001">
    <property type="protein sequence ID" value="MCY4725354.1"/>
    <property type="molecule type" value="Genomic_DNA"/>
</dbReference>